<feature type="region of interest" description="Disordered" evidence="1">
    <location>
        <begin position="33"/>
        <end position="95"/>
    </location>
</feature>
<accession>A0A2N5W603</accession>
<dbReference type="GO" id="GO:0004601">
    <property type="term" value="F:peroxidase activity"/>
    <property type="evidence" value="ECO:0007669"/>
    <property type="project" value="InterPro"/>
</dbReference>
<organism evidence="2 3">
    <name type="scientific">Puccinia coronata f. sp. avenae</name>
    <dbReference type="NCBI Taxonomy" id="200324"/>
    <lineage>
        <taxon>Eukaryota</taxon>
        <taxon>Fungi</taxon>
        <taxon>Dikarya</taxon>
        <taxon>Basidiomycota</taxon>
        <taxon>Pucciniomycotina</taxon>
        <taxon>Pucciniomycetes</taxon>
        <taxon>Pucciniales</taxon>
        <taxon>Pucciniaceae</taxon>
        <taxon>Puccinia</taxon>
    </lineage>
</organism>
<name>A0A2N5W603_9BASI</name>
<gene>
    <name evidence="2" type="ORF">PCANC_01143</name>
</gene>
<dbReference type="AlphaFoldDB" id="A0A2N5W603"/>
<dbReference type="SUPFAM" id="SSF48113">
    <property type="entry name" value="Heme-dependent peroxidases"/>
    <property type="match status" value="1"/>
</dbReference>
<evidence type="ECO:0000313" key="2">
    <source>
        <dbReference type="EMBL" id="PLW57652.1"/>
    </source>
</evidence>
<evidence type="ECO:0000256" key="1">
    <source>
        <dbReference type="SAM" id="MobiDB-lite"/>
    </source>
</evidence>
<dbReference type="EMBL" id="PGCJ01000009">
    <property type="protein sequence ID" value="PLW57652.1"/>
    <property type="molecule type" value="Genomic_DNA"/>
</dbReference>
<dbReference type="Proteomes" id="UP000235388">
    <property type="component" value="Unassembled WGS sequence"/>
</dbReference>
<dbReference type="GO" id="GO:0006979">
    <property type="term" value="P:response to oxidative stress"/>
    <property type="evidence" value="ECO:0007669"/>
    <property type="project" value="InterPro"/>
</dbReference>
<keyword evidence="3" id="KW-1185">Reference proteome</keyword>
<evidence type="ECO:0000313" key="3">
    <source>
        <dbReference type="Proteomes" id="UP000235388"/>
    </source>
</evidence>
<comment type="caution">
    <text evidence="2">The sequence shown here is derived from an EMBL/GenBank/DDBJ whole genome shotgun (WGS) entry which is preliminary data.</text>
</comment>
<proteinExistence type="predicted"/>
<dbReference type="InterPro" id="IPR010255">
    <property type="entry name" value="Haem_peroxidase_sf"/>
</dbReference>
<protein>
    <submittedName>
        <fullName evidence="2">Uncharacterized protein</fullName>
    </submittedName>
</protein>
<sequence length="95" mass="10268">MGDSADDRDLFFSDFATAFAKLLELGVKRDQHAYKPADKPNSSSQDAEAEPVHRGNTNLRQVHPIGGPGNLRAPRREAAASEGSPRPSVREALLS</sequence>
<reference evidence="2 3" key="1">
    <citation type="submission" date="2017-11" db="EMBL/GenBank/DDBJ databases">
        <title>De novo assembly and phasing of dikaryotic genomes from two isolates of Puccinia coronata f. sp. avenae, the causal agent of oat crown rust.</title>
        <authorList>
            <person name="Miller M.E."/>
            <person name="Zhang Y."/>
            <person name="Omidvar V."/>
            <person name="Sperschneider J."/>
            <person name="Schwessinger B."/>
            <person name="Raley C."/>
            <person name="Palmer J.M."/>
            <person name="Garnica D."/>
            <person name="Upadhyaya N."/>
            <person name="Rathjen J."/>
            <person name="Taylor J.M."/>
            <person name="Park R.F."/>
            <person name="Dodds P.N."/>
            <person name="Hirsch C.D."/>
            <person name="Kianian S.F."/>
            <person name="Figueroa M."/>
        </authorList>
    </citation>
    <scope>NUCLEOTIDE SEQUENCE [LARGE SCALE GENOMIC DNA]</scope>
    <source>
        <strain evidence="2">12NC29</strain>
    </source>
</reference>
<dbReference type="STRING" id="200324.A0A2N5W603"/>
<dbReference type="GO" id="GO:0020037">
    <property type="term" value="F:heme binding"/>
    <property type="evidence" value="ECO:0007669"/>
    <property type="project" value="InterPro"/>
</dbReference>